<evidence type="ECO:0000259" key="2">
    <source>
        <dbReference type="PROSITE" id="PS51278"/>
    </source>
</evidence>
<dbReference type="SUPFAM" id="SSF56235">
    <property type="entry name" value="N-terminal nucleophile aminohydrolases (Ntn hydrolases)"/>
    <property type="match status" value="1"/>
</dbReference>
<dbReference type="NCBIfam" id="TIGR03442">
    <property type="entry name" value="ergothioneine biosynthesis protein EgtC"/>
    <property type="match status" value="1"/>
</dbReference>
<dbReference type="InterPro" id="IPR052373">
    <property type="entry name" value="Gamma-glu_amide_hydrolase"/>
</dbReference>
<dbReference type="Pfam" id="PF13230">
    <property type="entry name" value="GATase_4"/>
    <property type="match status" value="1"/>
</dbReference>
<dbReference type="RefSeq" id="WP_077278124.1">
    <property type="nucleotide sequence ID" value="NZ_MVBK01000031.1"/>
</dbReference>
<dbReference type="PANTHER" id="PTHR43187:SF2">
    <property type="entry name" value="GAMMA-GLUTAMYL-HERCYNYLCYSTEINE SULFOXIDE HYDROLASE"/>
    <property type="match status" value="1"/>
</dbReference>
<gene>
    <name evidence="3" type="ORF">B1C78_05410</name>
</gene>
<dbReference type="PROSITE" id="PS51278">
    <property type="entry name" value="GATASE_TYPE_2"/>
    <property type="match status" value="1"/>
</dbReference>
<dbReference type="CDD" id="cd01908">
    <property type="entry name" value="YafJ"/>
    <property type="match status" value="1"/>
</dbReference>
<dbReference type="GO" id="GO:0052699">
    <property type="term" value="P:ergothioneine biosynthetic process"/>
    <property type="evidence" value="ECO:0007669"/>
    <property type="project" value="InterPro"/>
</dbReference>
<keyword evidence="1" id="KW-0315">Glutamine amidotransferase</keyword>
<dbReference type="InterPro" id="IPR029055">
    <property type="entry name" value="Ntn_hydrolases_N"/>
</dbReference>
<evidence type="ECO:0000313" key="3">
    <source>
        <dbReference type="EMBL" id="OOG26161.1"/>
    </source>
</evidence>
<dbReference type="Gene3D" id="3.60.20.10">
    <property type="entry name" value="Glutamine Phosphoribosylpyrophosphate, subunit 1, domain 1"/>
    <property type="match status" value="1"/>
</dbReference>
<dbReference type="InterPro" id="IPR017932">
    <property type="entry name" value="GATase_2_dom"/>
</dbReference>
<name>A0A1V3NM90_9GAMM</name>
<organism evidence="3 4">
    <name type="scientific">Thioalkalivibrio denitrificans</name>
    <dbReference type="NCBI Taxonomy" id="108003"/>
    <lineage>
        <taxon>Bacteria</taxon>
        <taxon>Pseudomonadati</taxon>
        <taxon>Pseudomonadota</taxon>
        <taxon>Gammaproteobacteria</taxon>
        <taxon>Chromatiales</taxon>
        <taxon>Ectothiorhodospiraceae</taxon>
        <taxon>Thioalkalivibrio</taxon>
    </lineage>
</organism>
<sequence>MCRHAAYLGPEIALSRLLLEPPHSLEVQAWAPKELRYARLNVDGFGFGWYGIDDRAVRYVNPMPIWSDVNLPTLAAELQSDLWIAAVRSATPGLGSGPVNTQPFADGDYLFSHNGYLEEFVAEVRPQMLRWLSPTAEADITGTTDSEYLFAMVRQLLDEDEDLSVEAALGEAFTLVGEWAGSQSALLNVLISDGERIYASRHAINHECPSLYYTTDDDGFPEGAQLVASEPLTESGLWRAVPEHHVLILDPEAPPELLAL</sequence>
<dbReference type="InterPro" id="IPR026869">
    <property type="entry name" value="EgtC-like"/>
</dbReference>
<proteinExistence type="predicted"/>
<evidence type="ECO:0000256" key="1">
    <source>
        <dbReference type="ARBA" id="ARBA00022962"/>
    </source>
</evidence>
<dbReference type="InterPro" id="IPR017808">
    <property type="entry name" value="EgtC"/>
</dbReference>
<accession>A0A1V3NM90</accession>
<feature type="domain" description="Glutamine amidotransferase type-2" evidence="2">
    <location>
        <begin position="2"/>
        <end position="260"/>
    </location>
</feature>
<comment type="caution">
    <text evidence="3">The sequence shown here is derived from an EMBL/GenBank/DDBJ whole genome shotgun (WGS) entry which is preliminary data.</text>
</comment>
<keyword evidence="4" id="KW-1185">Reference proteome</keyword>
<dbReference type="STRING" id="108003.B1C78_05410"/>
<dbReference type="Proteomes" id="UP000189462">
    <property type="component" value="Unassembled WGS sequence"/>
</dbReference>
<evidence type="ECO:0000313" key="4">
    <source>
        <dbReference type="Proteomes" id="UP000189462"/>
    </source>
</evidence>
<reference evidence="3 4" key="1">
    <citation type="submission" date="2017-02" db="EMBL/GenBank/DDBJ databases">
        <title>Genomic diversity within the haloalkaliphilic genus Thioalkalivibrio.</title>
        <authorList>
            <person name="Ahn A.-C."/>
            <person name="Meier-Kolthoff J."/>
            <person name="Overmars L."/>
            <person name="Richter M."/>
            <person name="Woyke T."/>
            <person name="Sorokin D.Y."/>
            <person name="Muyzer G."/>
        </authorList>
    </citation>
    <scope>NUCLEOTIDE SEQUENCE [LARGE SCALE GENOMIC DNA]</scope>
    <source>
        <strain evidence="3 4">ALJD</strain>
    </source>
</reference>
<dbReference type="AlphaFoldDB" id="A0A1V3NM90"/>
<dbReference type="OrthoDB" id="9804310at2"/>
<dbReference type="EMBL" id="MVBK01000031">
    <property type="protein sequence ID" value="OOG26161.1"/>
    <property type="molecule type" value="Genomic_DNA"/>
</dbReference>
<protein>
    <submittedName>
        <fullName evidence="3">Ergothioneine biosynthesis protein EgtC</fullName>
    </submittedName>
</protein>
<dbReference type="PANTHER" id="PTHR43187">
    <property type="entry name" value="GLUTAMINE AMIDOTRANSFERASE DUG3-RELATED"/>
    <property type="match status" value="1"/>
</dbReference>